<keyword evidence="15" id="KW-1185">Reference proteome</keyword>
<dbReference type="AlphaFoldDB" id="A0A8J2VP11"/>
<keyword evidence="2 11" id="KW-0808">Transferase</keyword>
<evidence type="ECO:0000256" key="3">
    <source>
        <dbReference type="ARBA" id="ARBA00022695"/>
    </source>
</evidence>
<evidence type="ECO:0000256" key="1">
    <source>
        <dbReference type="ARBA" id="ARBA00006360"/>
    </source>
</evidence>
<evidence type="ECO:0000259" key="13">
    <source>
        <dbReference type="SMART" id="SM00382"/>
    </source>
</evidence>
<dbReference type="NCBIfam" id="TIGR02397">
    <property type="entry name" value="dnaX_nterm"/>
    <property type="match status" value="1"/>
</dbReference>
<evidence type="ECO:0000313" key="14">
    <source>
        <dbReference type="EMBL" id="GGE33378.1"/>
    </source>
</evidence>
<comment type="similarity">
    <text evidence="1 11">Belongs to the DnaX/STICHEL family.</text>
</comment>
<evidence type="ECO:0000256" key="5">
    <source>
        <dbReference type="ARBA" id="ARBA00022723"/>
    </source>
</evidence>
<comment type="function">
    <text evidence="11">DNA polymerase III is a complex, multichain enzyme responsible for most of the replicative synthesis in bacteria. This DNA polymerase also exhibits 3' to 5' exonuclease activity.</text>
</comment>
<dbReference type="NCBIfam" id="NF006585">
    <property type="entry name" value="PRK09111.1"/>
    <property type="match status" value="1"/>
</dbReference>
<dbReference type="GO" id="GO:0046872">
    <property type="term" value="F:metal ion binding"/>
    <property type="evidence" value="ECO:0007669"/>
    <property type="project" value="UniProtKB-KW"/>
</dbReference>
<dbReference type="Gene3D" id="1.10.8.60">
    <property type="match status" value="1"/>
</dbReference>
<dbReference type="InterPro" id="IPR050238">
    <property type="entry name" value="DNA_Rep/Repair_Clamp_Loader"/>
</dbReference>
<dbReference type="GO" id="GO:0005524">
    <property type="term" value="F:ATP binding"/>
    <property type="evidence" value="ECO:0007669"/>
    <property type="project" value="UniProtKB-KW"/>
</dbReference>
<dbReference type="Proteomes" id="UP000602745">
    <property type="component" value="Unassembled WGS sequence"/>
</dbReference>
<dbReference type="InterPro" id="IPR022107">
    <property type="entry name" value="DNA_pol_III_gamma/tau_C"/>
</dbReference>
<sequence length="582" mass="63349">MNDVPPSASMTSGAGYRVLARKYRPQNFDHLIGQEAMVRTLTNSFASGRIAQAWVLTGVRGVGKTTTARILARALNYEKADGSVKGPTVDLSELGVHCEAIMESRHVDVLEMDAASRTGIEDVREILDGVRYAPVSARYKVYIIDEVHMLSEKAFNAFLKTLEEPPPHVKFVFATTEIRKVPVTVLSRCQRFNLRRVDAAMLVEHLGRIVTNEKVEAEAEALALVARAAEGSVRDALSLLDQAIAHGQGRVEVEEVRALLGLSDRGRIVDLFETVMRGDAAGALAEFRDLYDGGADPAVALTDLAEFVHFVTRVKLSEAALQDPAATEAERTRGADFAARLSMRALSQAWQILTKGIQEVQVSPKPAMAADMVLMRLAYASDLPTPDDALRILREGGAAPAGAAPSVPSGGGGGPRAALAYQQAPHAMARPQAAPARRIDTFEQAIAMAAEKRDIAFKIALECDVRPVRFEDGHIEFEPAQTAAPDLAQVIQRKLSEWTGRRWIVSVGRAEGVLTVREREEAEKQERRRGVAAHPHVQAILDRYPGAQIVEVRTNKPPQPEADAVAEPMDADAVMDDDDDIF</sequence>
<dbReference type="Pfam" id="PF22608">
    <property type="entry name" value="DNAX_ATPase_lid"/>
    <property type="match status" value="1"/>
</dbReference>
<dbReference type="SMART" id="SM00382">
    <property type="entry name" value="AAA"/>
    <property type="match status" value="1"/>
</dbReference>
<dbReference type="Pfam" id="PF12362">
    <property type="entry name" value="DUF3646"/>
    <property type="match status" value="1"/>
</dbReference>
<keyword evidence="6 11" id="KW-0547">Nucleotide-binding</keyword>
<evidence type="ECO:0000256" key="12">
    <source>
        <dbReference type="SAM" id="MobiDB-lite"/>
    </source>
</evidence>
<dbReference type="PANTHER" id="PTHR11669">
    <property type="entry name" value="REPLICATION FACTOR C / DNA POLYMERASE III GAMMA-TAU SUBUNIT"/>
    <property type="match status" value="1"/>
</dbReference>
<dbReference type="FunFam" id="1.20.272.10:FF:000003">
    <property type="entry name" value="DNA polymerase III subunit gamma/tau"/>
    <property type="match status" value="1"/>
</dbReference>
<dbReference type="CDD" id="cd00009">
    <property type="entry name" value="AAA"/>
    <property type="match status" value="1"/>
</dbReference>
<evidence type="ECO:0000256" key="2">
    <source>
        <dbReference type="ARBA" id="ARBA00022679"/>
    </source>
</evidence>
<reference evidence="14" key="1">
    <citation type="journal article" date="2014" name="Int. J. Syst. Evol. Microbiol.">
        <title>Complete genome sequence of Corynebacterium casei LMG S-19264T (=DSM 44701T), isolated from a smear-ripened cheese.</title>
        <authorList>
            <consortium name="US DOE Joint Genome Institute (JGI-PGF)"/>
            <person name="Walter F."/>
            <person name="Albersmeier A."/>
            <person name="Kalinowski J."/>
            <person name="Ruckert C."/>
        </authorList>
    </citation>
    <scope>NUCLEOTIDE SEQUENCE</scope>
    <source>
        <strain evidence="14">CCM 7684</strain>
    </source>
</reference>
<feature type="region of interest" description="Disordered" evidence="12">
    <location>
        <begin position="555"/>
        <end position="582"/>
    </location>
</feature>
<keyword evidence="5" id="KW-0479">Metal-binding</keyword>
<comment type="caution">
    <text evidence="14">The sequence shown here is derived from an EMBL/GenBank/DDBJ whole genome shotgun (WGS) entry which is preliminary data.</text>
</comment>
<dbReference type="Gene3D" id="3.40.50.300">
    <property type="entry name" value="P-loop containing nucleotide triphosphate hydrolases"/>
    <property type="match status" value="1"/>
</dbReference>
<evidence type="ECO:0000256" key="10">
    <source>
        <dbReference type="ARBA" id="ARBA00049244"/>
    </source>
</evidence>
<dbReference type="PANTHER" id="PTHR11669:SF0">
    <property type="entry name" value="PROTEIN STICHEL-LIKE 2"/>
    <property type="match status" value="1"/>
</dbReference>
<feature type="domain" description="AAA+ ATPase" evidence="13">
    <location>
        <begin position="50"/>
        <end position="198"/>
    </location>
</feature>
<dbReference type="GO" id="GO:0009360">
    <property type="term" value="C:DNA polymerase III complex"/>
    <property type="evidence" value="ECO:0007669"/>
    <property type="project" value="InterPro"/>
</dbReference>
<dbReference type="Pfam" id="PF13177">
    <property type="entry name" value="DNA_pol3_delta2"/>
    <property type="match status" value="1"/>
</dbReference>
<reference evidence="14" key="2">
    <citation type="submission" date="2020-09" db="EMBL/GenBank/DDBJ databases">
        <authorList>
            <person name="Sun Q."/>
            <person name="Sedlacek I."/>
        </authorList>
    </citation>
    <scope>NUCLEOTIDE SEQUENCE</scope>
    <source>
        <strain evidence="14">CCM 7684</strain>
    </source>
</reference>
<dbReference type="GO" id="GO:0003887">
    <property type="term" value="F:DNA-directed DNA polymerase activity"/>
    <property type="evidence" value="ECO:0007669"/>
    <property type="project" value="UniProtKB-KW"/>
</dbReference>
<dbReference type="EMBL" id="BMCP01000001">
    <property type="protein sequence ID" value="GGE33378.1"/>
    <property type="molecule type" value="Genomic_DNA"/>
</dbReference>
<dbReference type="CDD" id="cd18137">
    <property type="entry name" value="HLD_clamp_pol_III_gamma_tau"/>
    <property type="match status" value="1"/>
</dbReference>
<keyword evidence="8 11" id="KW-0067">ATP-binding</keyword>
<comment type="subunit">
    <text evidence="11">DNA polymerase III contains a core (composed of alpha, epsilon and theta chains) that associates with a tau subunit. This core dimerizes to form the POLIII' complex. PolIII' associates with the gamma complex (composed of gamma, delta, delta', psi and chi chains) and with the beta chain to form the complete DNA polymerase III complex.</text>
</comment>
<organism evidence="14 15">
    <name type="scientific">Agaricicola taiwanensis</name>
    <dbReference type="NCBI Taxonomy" id="591372"/>
    <lineage>
        <taxon>Bacteria</taxon>
        <taxon>Pseudomonadati</taxon>
        <taxon>Pseudomonadota</taxon>
        <taxon>Alphaproteobacteria</taxon>
        <taxon>Rhodobacterales</taxon>
        <taxon>Paracoccaceae</taxon>
        <taxon>Agaricicola</taxon>
    </lineage>
</organism>
<dbReference type="InterPro" id="IPR012763">
    <property type="entry name" value="DNA_pol_III_sug/sutau_N"/>
</dbReference>
<dbReference type="EC" id="2.7.7.7" evidence="11"/>
<dbReference type="GO" id="GO:0006261">
    <property type="term" value="P:DNA-templated DNA replication"/>
    <property type="evidence" value="ECO:0007669"/>
    <property type="project" value="TreeGrafter"/>
</dbReference>
<comment type="catalytic activity">
    <reaction evidence="10 11">
        <text>DNA(n) + a 2'-deoxyribonucleoside 5'-triphosphate = DNA(n+1) + diphosphate</text>
        <dbReference type="Rhea" id="RHEA:22508"/>
        <dbReference type="Rhea" id="RHEA-COMP:17339"/>
        <dbReference type="Rhea" id="RHEA-COMP:17340"/>
        <dbReference type="ChEBI" id="CHEBI:33019"/>
        <dbReference type="ChEBI" id="CHEBI:61560"/>
        <dbReference type="ChEBI" id="CHEBI:173112"/>
        <dbReference type="EC" id="2.7.7.7"/>
    </reaction>
</comment>
<feature type="compositionally biased region" description="Acidic residues" evidence="12">
    <location>
        <begin position="569"/>
        <end position="582"/>
    </location>
</feature>
<dbReference type="InterPro" id="IPR027417">
    <property type="entry name" value="P-loop_NTPase"/>
</dbReference>
<evidence type="ECO:0000256" key="11">
    <source>
        <dbReference type="RuleBase" id="RU364063"/>
    </source>
</evidence>
<evidence type="ECO:0000313" key="15">
    <source>
        <dbReference type="Proteomes" id="UP000602745"/>
    </source>
</evidence>
<dbReference type="InterPro" id="IPR008921">
    <property type="entry name" value="DNA_pol3_clamp-load_cplx_C"/>
</dbReference>
<dbReference type="FunFam" id="3.40.50.300:FF:000014">
    <property type="entry name" value="DNA polymerase III subunit gamma/tau"/>
    <property type="match status" value="1"/>
</dbReference>
<proteinExistence type="inferred from homology"/>
<dbReference type="InterPro" id="IPR022754">
    <property type="entry name" value="DNA_pol_III_gamma-3"/>
</dbReference>
<keyword evidence="7" id="KW-0862">Zinc</keyword>
<dbReference type="InterPro" id="IPR045085">
    <property type="entry name" value="HLD_clamp_pol_III_gamma_tau"/>
</dbReference>
<dbReference type="Gene3D" id="1.20.272.10">
    <property type="match status" value="1"/>
</dbReference>
<evidence type="ECO:0000256" key="8">
    <source>
        <dbReference type="ARBA" id="ARBA00022840"/>
    </source>
</evidence>
<dbReference type="GO" id="GO:0003677">
    <property type="term" value="F:DNA binding"/>
    <property type="evidence" value="ECO:0007669"/>
    <property type="project" value="InterPro"/>
</dbReference>
<evidence type="ECO:0000256" key="6">
    <source>
        <dbReference type="ARBA" id="ARBA00022741"/>
    </source>
</evidence>
<dbReference type="FunFam" id="1.10.8.60:FF:000013">
    <property type="entry name" value="DNA polymerase III subunit gamma/tau"/>
    <property type="match status" value="1"/>
</dbReference>
<dbReference type="RefSeq" id="WP_188408420.1">
    <property type="nucleotide sequence ID" value="NZ_BMCP01000001.1"/>
</dbReference>
<keyword evidence="3 11" id="KW-0548">Nucleotidyltransferase</keyword>
<gene>
    <name evidence="11" type="primary">dnaX</name>
    <name evidence="14" type="ORF">GCM10007276_08290</name>
</gene>
<dbReference type="Pfam" id="PF12169">
    <property type="entry name" value="DNA_pol3_gamma3"/>
    <property type="match status" value="1"/>
</dbReference>
<dbReference type="SUPFAM" id="SSF48019">
    <property type="entry name" value="post-AAA+ oligomerization domain-like"/>
    <property type="match status" value="1"/>
</dbReference>
<accession>A0A8J2VP11</accession>
<protein>
    <recommendedName>
        <fullName evidence="11">DNA polymerase III subunit gamma/tau</fullName>
        <ecNumber evidence="11">2.7.7.7</ecNumber>
    </recommendedName>
</protein>
<evidence type="ECO:0000256" key="4">
    <source>
        <dbReference type="ARBA" id="ARBA00022705"/>
    </source>
</evidence>
<name>A0A8J2VP11_9RHOB</name>
<evidence type="ECO:0000256" key="7">
    <source>
        <dbReference type="ARBA" id="ARBA00022833"/>
    </source>
</evidence>
<dbReference type="InterPro" id="IPR003593">
    <property type="entry name" value="AAA+_ATPase"/>
</dbReference>
<keyword evidence="9 11" id="KW-0239">DNA-directed DNA polymerase</keyword>
<dbReference type="SUPFAM" id="SSF52540">
    <property type="entry name" value="P-loop containing nucleoside triphosphate hydrolases"/>
    <property type="match status" value="1"/>
</dbReference>
<keyword evidence="4 11" id="KW-0235">DNA replication</keyword>
<evidence type="ECO:0000256" key="9">
    <source>
        <dbReference type="ARBA" id="ARBA00022932"/>
    </source>
</evidence>